<protein>
    <submittedName>
        <fullName evidence="2">Uncharacterized protein</fullName>
    </submittedName>
</protein>
<comment type="caution">
    <text evidence="2">The sequence shown here is derived from an EMBL/GenBank/DDBJ whole genome shotgun (WGS) entry which is preliminary data.</text>
</comment>
<organism evidence="2 3">
    <name type="scientific">Brassica napus</name>
    <name type="common">Rape</name>
    <dbReference type="NCBI Taxonomy" id="3708"/>
    <lineage>
        <taxon>Eukaryota</taxon>
        <taxon>Viridiplantae</taxon>
        <taxon>Streptophyta</taxon>
        <taxon>Embryophyta</taxon>
        <taxon>Tracheophyta</taxon>
        <taxon>Spermatophyta</taxon>
        <taxon>Magnoliopsida</taxon>
        <taxon>eudicotyledons</taxon>
        <taxon>Gunneridae</taxon>
        <taxon>Pentapetalae</taxon>
        <taxon>rosids</taxon>
        <taxon>malvids</taxon>
        <taxon>Brassicales</taxon>
        <taxon>Brassicaceae</taxon>
        <taxon>Brassiceae</taxon>
        <taxon>Brassica</taxon>
    </lineage>
</organism>
<dbReference type="EMBL" id="JAGKQM010000501">
    <property type="protein sequence ID" value="KAH0854262.1"/>
    <property type="molecule type" value="Genomic_DNA"/>
</dbReference>
<dbReference type="Proteomes" id="UP000824890">
    <property type="component" value="Unassembled WGS sequence"/>
</dbReference>
<keyword evidence="3" id="KW-1185">Reference proteome</keyword>
<gene>
    <name evidence="2" type="ORF">HID58_090067</name>
</gene>
<evidence type="ECO:0000313" key="2">
    <source>
        <dbReference type="EMBL" id="KAH0854262.1"/>
    </source>
</evidence>
<feature type="region of interest" description="Disordered" evidence="1">
    <location>
        <begin position="1"/>
        <end position="29"/>
    </location>
</feature>
<reference evidence="2 3" key="1">
    <citation type="submission" date="2021-05" db="EMBL/GenBank/DDBJ databases">
        <title>Genome Assembly of Synthetic Allotetraploid Brassica napus Reveals Homoeologous Exchanges between Subgenomes.</title>
        <authorList>
            <person name="Davis J.T."/>
        </authorList>
    </citation>
    <scope>NUCLEOTIDE SEQUENCE [LARGE SCALE GENOMIC DNA]</scope>
    <source>
        <strain evidence="3">cv. Da-Ae</strain>
        <tissue evidence="2">Seedling</tissue>
    </source>
</reference>
<name>A0ABQ7XGE5_BRANA</name>
<evidence type="ECO:0000256" key="1">
    <source>
        <dbReference type="SAM" id="MobiDB-lite"/>
    </source>
</evidence>
<accession>A0ABQ7XGE5</accession>
<feature type="compositionally biased region" description="Basic and acidic residues" evidence="1">
    <location>
        <begin position="1"/>
        <end position="16"/>
    </location>
</feature>
<evidence type="ECO:0000313" key="3">
    <source>
        <dbReference type="Proteomes" id="UP000824890"/>
    </source>
</evidence>
<proteinExistence type="predicted"/>
<sequence length="62" mass="7119">MENIRKGGTEVSRKSVSDQAHGRRTWPVEQERNLLSTLSMALQHFKSQMRSLTRRSFSGKVS</sequence>